<name>A0A1E1K6B6_9HELO</name>
<evidence type="ECO:0000313" key="2">
    <source>
        <dbReference type="EMBL" id="CZS93629.1"/>
    </source>
</evidence>
<dbReference type="Proteomes" id="UP000178129">
    <property type="component" value="Unassembled WGS sequence"/>
</dbReference>
<feature type="compositionally biased region" description="Polar residues" evidence="1">
    <location>
        <begin position="370"/>
        <end position="394"/>
    </location>
</feature>
<dbReference type="EMBL" id="FJUW01000007">
    <property type="protein sequence ID" value="CZS93629.1"/>
    <property type="molecule type" value="Genomic_DNA"/>
</dbReference>
<feature type="compositionally biased region" description="Acidic residues" evidence="1">
    <location>
        <begin position="267"/>
        <end position="276"/>
    </location>
</feature>
<accession>A0A1E1K6B6</accession>
<proteinExistence type="predicted"/>
<evidence type="ECO:0000256" key="1">
    <source>
        <dbReference type="SAM" id="MobiDB-lite"/>
    </source>
</evidence>
<dbReference type="InParanoid" id="A0A1E1K6B6"/>
<comment type="caution">
    <text evidence="2">The sequence shown here is derived from an EMBL/GenBank/DDBJ whole genome shotgun (WGS) entry which is preliminary data.</text>
</comment>
<feature type="compositionally biased region" description="Basic residues" evidence="1">
    <location>
        <begin position="348"/>
        <end position="369"/>
    </location>
</feature>
<sequence>MAPQYTRASPRRSPRTPKTPVKLTGSSLHSEANFFLLRPRKIRITKNVRLQNEALERAIEAELRSEKLAIEETTLNAHIIFPNRRPRITKAEQAAQDQPTFESLKVGEPAMSDASGHVTCKRGTHEVQSKEPTESDTSGHVQASANNLKASIPTVDRPALEMYLARSTTSHTQFQANKCALKHIKKQVCLYSEKTELVQPSDSAYTHEYRSHIEISHEKHSSDSSRGIQEDGRFLAELKRQLRAKLKEGLLSQEILEAELEAELEAALEDNSDTEDCSQQIETHGGADIPRAHPEHNPVEDESESWGDYENKDDFWKQFKEEDKSEDELSEPPIKAYQKTPKAITPKGHGKAPKSPVRRRGHFLARNSHKSMPSNVQVESQQYAPSTSGPSVHSSGYWESEAFNAGRHERKPPSRHLSPPNPRAVPSDLRISDPEQDFALPRTKVQEQKHRRLVFGTPSSHFLPLPQHRHHTPLGPKHATSSFQALANQAPPRFRPQDHSYQRARNVQEINVPGVNF</sequence>
<keyword evidence="3" id="KW-1185">Reference proteome</keyword>
<evidence type="ECO:0000313" key="3">
    <source>
        <dbReference type="Proteomes" id="UP000178129"/>
    </source>
</evidence>
<feature type="compositionally biased region" description="Basic and acidic residues" evidence="1">
    <location>
        <begin position="309"/>
        <end position="323"/>
    </location>
</feature>
<reference evidence="3" key="1">
    <citation type="submission" date="2016-03" db="EMBL/GenBank/DDBJ databases">
        <authorList>
            <person name="Ploux O."/>
        </authorList>
    </citation>
    <scope>NUCLEOTIDE SEQUENCE [LARGE SCALE GENOMIC DNA]</scope>
    <source>
        <strain evidence="3">UK7</strain>
    </source>
</reference>
<feature type="region of interest" description="Disordered" evidence="1">
    <location>
        <begin position="267"/>
        <end position="429"/>
    </location>
</feature>
<feature type="region of interest" description="Disordered" evidence="1">
    <location>
        <begin position="1"/>
        <end position="25"/>
    </location>
</feature>
<protein>
    <submittedName>
        <fullName evidence="2">Uncharacterized protein</fullName>
    </submittedName>
</protein>
<dbReference type="AlphaFoldDB" id="A0A1E1K6B6"/>
<gene>
    <name evidence="2" type="ORF">RCO7_09490</name>
</gene>
<feature type="compositionally biased region" description="Basic and acidic residues" evidence="1">
    <location>
        <begin position="290"/>
        <end position="299"/>
    </location>
</feature>
<organism evidence="2 3">
    <name type="scientific">Rhynchosporium graminicola</name>
    <dbReference type="NCBI Taxonomy" id="2792576"/>
    <lineage>
        <taxon>Eukaryota</taxon>
        <taxon>Fungi</taxon>
        <taxon>Dikarya</taxon>
        <taxon>Ascomycota</taxon>
        <taxon>Pezizomycotina</taxon>
        <taxon>Leotiomycetes</taxon>
        <taxon>Helotiales</taxon>
        <taxon>Ploettnerulaceae</taxon>
        <taxon>Rhynchosporium</taxon>
    </lineage>
</organism>